<evidence type="ECO:0008006" key="10">
    <source>
        <dbReference type="Google" id="ProtNLM"/>
    </source>
</evidence>
<dbReference type="PIRSF" id="PIRSF016578">
    <property type="entry name" value="HsaA"/>
    <property type="match status" value="1"/>
</dbReference>
<dbReference type="InterPro" id="IPR013786">
    <property type="entry name" value="AcylCoA_DH/ox_N"/>
</dbReference>
<evidence type="ECO:0000259" key="7">
    <source>
        <dbReference type="Pfam" id="PF02770"/>
    </source>
</evidence>
<accession>A0A381Q0U7</accession>
<dbReference type="InterPro" id="IPR006089">
    <property type="entry name" value="Acyl-CoA_DH_CS"/>
</dbReference>
<gene>
    <name evidence="9" type="ORF">METZ01_LOCUS25766</name>
</gene>
<keyword evidence="5" id="KW-0560">Oxidoreductase</keyword>
<feature type="domain" description="Acyl-CoA oxidase/dehydrogenase middle" evidence="7">
    <location>
        <begin position="133"/>
        <end position="206"/>
    </location>
</feature>
<keyword evidence="3" id="KW-0285">Flavoprotein</keyword>
<evidence type="ECO:0000259" key="6">
    <source>
        <dbReference type="Pfam" id="PF00441"/>
    </source>
</evidence>
<evidence type="ECO:0000256" key="2">
    <source>
        <dbReference type="ARBA" id="ARBA00009347"/>
    </source>
</evidence>
<dbReference type="Pfam" id="PF00441">
    <property type="entry name" value="Acyl-CoA_dh_1"/>
    <property type="match status" value="1"/>
</dbReference>
<dbReference type="AlphaFoldDB" id="A0A381Q0U7"/>
<feature type="non-terminal residue" evidence="9">
    <location>
        <position position="1"/>
    </location>
</feature>
<dbReference type="Gene3D" id="2.40.110.10">
    <property type="entry name" value="Butyryl-CoA Dehydrogenase, subunit A, domain 2"/>
    <property type="match status" value="1"/>
</dbReference>
<organism evidence="9">
    <name type="scientific">marine metagenome</name>
    <dbReference type="NCBI Taxonomy" id="408172"/>
    <lineage>
        <taxon>unclassified sequences</taxon>
        <taxon>metagenomes</taxon>
        <taxon>ecological metagenomes</taxon>
    </lineage>
</organism>
<dbReference type="PANTHER" id="PTHR43884:SF22">
    <property type="entry name" value="BLR3437 PROTEIN"/>
    <property type="match status" value="1"/>
</dbReference>
<dbReference type="EMBL" id="UINC01001161">
    <property type="protein sequence ID" value="SUZ72912.1"/>
    <property type="molecule type" value="Genomic_DNA"/>
</dbReference>
<dbReference type="InterPro" id="IPR046373">
    <property type="entry name" value="Acyl-CoA_Oxase/DH_mid-dom_sf"/>
</dbReference>
<dbReference type="GO" id="GO:0050660">
    <property type="term" value="F:flavin adenine dinucleotide binding"/>
    <property type="evidence" value="ECO:0007669"/>
    <property type="project" value="InterPro"/>
</dbReference>
<evidence type="ECO:0000256" key="3">
    <source>
        <dbReference type="ARBA" id="ARBA00022630"/>
    </source>
</evidence>
<feature type="domain" description="Acyl-CoA dehydrogenase/oxidase N-terminal" evidence="8">
    <location>
        <begin position="20"/>
        <end position="129"/>
    </location>
</feature>
<evidence type="ECO:0000313" key="9">
    <source>
        <dbReference type="EMBL" id="SUZ72912.1"/>
    </source>
</evidence>
<dbReference type="SUPFAM" id="SSF56645">
    <property type="entry name" value="Acyl-CoA dehydrogenase NM domain-like"/>
    <property type="match status" value="1"/>
</dbReference>
<evidence type="ECO:0000256" key="4">
    <source>
        <dbReference type="ARBA" id="ARBA00022827"/>
    </source>
</evidence>
<dbReference type="Pfam" id="PF02770">
    <property type="entry name" value="Acyl-CoA_dh_M"/>
    <property type="match status" value="1"/>
</dbReference>
<comment type="similarity">
    <text evidence="2">Belongs to the acyl-CoA dehydrogenase family.</text>
</comment>
<keyword evidence="4" id="KW-0274">FAD</keyword>
<comment type="cofactor">
    <cofactor evidence="1">
        <name>FAD</name>
        <dbReference type="ChEBI" id="CHEBI:57692"/>
    </cofactor>
</comment>
<dbReference type="FunFam" id="1.20.140.10:FF:000001">
    <property type="entry name" value="Acyl-CoA dehydrogenase"/>
    <property type="match status" value="1"/>
</dbReference>
<evidence type="ECO:0000256" key="1">
    <source>
        <dbReference type="ARBA" id="ARBA00001974"/>
    </source>
</evidence>
<dbReference type="InterPro" id="IPR009100">
    <property type="entry name" value="AcylCoA_DH/oxidase_NM_dom_sf"/>
</dbReference>
<dbReference type="InterPro" id="IPR036250">
    <property type="entry name" value="AcylCo_DH-like_C"/>
</dbReference>
<name>A0A381Q0U7_9ZZZZ</name>
<dbReference type="PANTHER" id="PTHR43884">
    <property type="entry name" value="ACYL-COA DEHYDROGENASE"/>
    <property type="match status" value="1"/>
</dbReference>
<dbReference type="Pfam" id="PF02771">
    <property type="entry name" value="Acyl-CoA_dh_N"/>
    <property type="match status" value="1"/>
</dbReference>
<dbReference type="Gene3D" id="1.20.140.10">
    <property type="entry name" value="Butyryl-CoA Dehydrogenase, subunit A, domain 3"/>
    <property type="match status" value="1"/>
</dbReference>
<evidence type="ECO:0000259" key="8">
    <source>
        <dbReference type="Pfam" id="PF02771"/>
    </source>
</evidence>
<dbReference type="InterPro" id="IPR006091">
    <property type="entry name" value="Acyl-CoA_Oxase/DH_mid-dom"/>
</dbReference>
<dbReference type="GO" id="GO:0003995">
    <property type="term" value="F:acyl-CoA dehydrogenase activity"/>
    <property type="evidence" value="ECO:0007669"/>
    <property type="project" value="InterPro"/>
</dbReference>
<evidence type="ECO:0000256" key="5">
    <source>
        <dbReference type="ARBA" id="ARBA00023002"/>
    </source>
</evidence>
<dbReference type="Gene3D" id="1.10.540.10">
    <property type="entry name" value="Acyl-CoA dehydrogenase/oxidase, N-terminal domain"/>
    <property type="match status" value="1"/>
</dbReference>
<dbReference type="PROSITE" id="PS00072">
    <property type="entry name" value="ACYL_COA_DH_1"/>
    <property type="match status" value="1"/>
</dbReference>
<protein>
    <recommendedName>
        <fullName evidence="10">Acyl-CoA dehydrogenase</fullName>
    </recommendedName>
</protein>
<feature type="domain" description="Acyl-CoA dehydrogenase/oxidase C-terminal" evidence="6">
    <location>
        <begin position="238"/>
        <end position="388"/>
    </location>
</feature>
<sequence>VKGGLWIDKELVLDFAFSVEQSELQQRVRRIAEELIAPIAEEADESPTVHAGLMAILANEGLLRYCVPAEYGGVGVRVMDLCIIREELARVSVQADTNFIMQGLGSYPITLGGTSEQKAKYLPPIARGESIAAFALTEPHAGSDVLSMKTEAHLDGDDWVLNGEKKFISQAGDASTYTVFAKTDEGEGSRSLSCFVVEAGMAGFDDSKRMDLMASHPIGEPRWIDCHIPQANLLGERGRGLRLALGTLDTFRTTVAAAAIGMGQAAYEASLDFAKNRKMFGQNLSDFQATQFKLADMAVSLDAARLLAHRAAWLKDSGQESIIKEASFAKLFGTEAASRIINEAVQIHGGAGLERGNRVERLYREVRALTIYEGTSEIQRQTIARQLLRE</sequence>
<dbReference type="SUPFAM" id="SSF47203">
    <property type="entry name" value="Acyl-CoA dehydrogenase C-terminal domain-like"/>
    <property type="match status" value="1"/>
</dbReference>
<dbReference type="InterPro" id="IPR009075">
    <property type="entry name" value="AcylCo_DH/oxidase_C"/>
</dbReference>
<proteinExistence type="inferred from homology"/>
<dbReference type="InterPro" id="IPR037069">
    <property type="entry name" value="AcylCoA_DH/ox_N_sf"/>
</dbReference>
<reference evidence="9" key="1">
    <citation type="submission" date="2018-05" db="EMBL/GenBank/DDBJ databases">
        <authorList>
            <person name="Lanie J.A."/>
            <person name="Ng W.-L."/>
            <person name="Kazmierczak K.M."/>
            <person name="Andrzejewski T.M."/>
            <person name="Davidsen T.M."/>
            <person name="Wayne K.J."/>
            <person name="Tettelin H."/>
            <person name="Glass J.I."/>
            <person name="Rusch D."/>
            <person name="Podicherti R."/>
            <person name="Tsui H.-C.T."/>
            <person name="Winkler M.E."/>
        </authorList>
    </citation>
    <scope>NUCLEOTIDE SEQUENCE</scope>
</reference>